<accession>A0A1F6AIV2</accession>
<sequence>MTITPYSTSKVVPGNNIFEILDTSLPKLKEKDIVVVTSKIVSICQGRVVKNTVDKQELIRKEAQMYIEEPAISRFHVTLTIKEGILIANSGIDESNSGGYFILWPKEPFKEAQQIWQHVRKKYSIKNLGVIITDSRLVPLRWGTLGIVLSWCGFSPLKDYIGKPDIFGRKLRVTKQNIIDGLAAAAGVVMGEGNEQTPLAIIKNAPVHFLEKPSLPSVHIDLKDDMYAPLINSAKWKRGGSTA</sequence>
<dbReference type="Proteomes" id="UP000178759">
    <property type="component" value="Unassembled WGS sequence"/>
</dbReference>
<evidence type="ECO:0000259" key="1">
    <source>
        <dbReference type="Pfam" id="PF01996"/>
    </source>
</evidence>
<reference evidence="2 3" key="1">
    <citation type="journal article" date="2016" name="Nat. Commun.">
        <title>Thousands of microbial genomes shed light on interconnected biogeochemical processes in an aquifer system.</title>
        <authorList>
            <person name="Anantharaman K."/>
            <person name="Brown C.T."/>
            <person name="Hug L.A."/>
            <person name="Sharon I."/>
            <person name="Castelle C.J."/>
            <person name="Probst A.J."/>
            <person name="Thomas B.C."/>
            <person name="Singh A."/>
            <person name="Wilkins M.J."/>
            <person name="Karaoz U."/>
            <person name="Brodie E.L."/>
            <person name="Williams K.H."/>
            <person name="Hubbard S.S."/>
            <person name="Banfield J.F."/>
        </authorList>
    </citation>
    <scope>NUCLEOTIDE SEQUENCE [LARGE SCALE GENOMIC DNA]</scope>
</reference>
<dbReference type="EMBL" id="MFJV01000001">
    <property type="protein sequence ID" value="OGG24639.1"/>
    <property type="molecule type" value="Genomic_DNA"/>
</dbReference>
<organism evidence="2 3">
    <name type="scientific">Candidatus Gottesmanbacteria bacterium RIFCSPLOWO2_01_FULL_43_11b</name>
    <dbReference type="NCBI Taxonomy" id="1798392"/>
    <lineage>
        <taxon>Bacteria</taxon>
        <taxon>Candidatus Gottesmaniibacteriota</taxon>
    </lineage>
</organism>
<dbReference type="InterPro" id="IPR002847">
    <property type="entry name" value="F420-0_gamma-glut_ligase-dom"/>
</dbReference>
<dbReference type="Gene3D" id="3.30.1330.100">
    <property type="entry name" value="CofE-like"/>
    <property type="match status" value="1"/>
</dbReference>
<comment type="caution">
    <text evidence="2">The sequence shown here is derived from an EMBL/GenBank/DDBJ whole genome shotgun (WGS) entry which is preliminary data.</text>
</comment>
<dbReference type="Gene3D" id="3.90.1660.10">
    <property type="entry name" value="CofE-like domain"/>
    <property type="match status" value="1"/>
</dbReference>
<feature type="domain" description="Coenzyme F420:L-glutamate ligase-like" evidence="1">
    <location>
        <begin position="8"/>
        <end position="204"/>
    </location>
</feature>
<name>A0A1F6AIV2_9BACT</name>
<proteinExistence type="predicted"/>
<evidence type="ECO:0000313" key="2">
    <source>
        <dbReference type="EMBL" id="OGG24639.1"/>
    </source>
</evidence>
<dbReference type="AlphaFoldDB" id="A0A1F6AIV2"/>
<dbReference type="SUPFAM" id="SSF144010">
    <property type="entry name" value="CofE-like"/>
    <property type="match status" value="1"/>
</dbReference>
<gene>
    <name evidence="2" type="ORF">A3A79_05685</name>
</gene>
<dbReference type="STRING" id="1798392.A3A79_05685"/>
<protein>
    <recommendedName>
        <fullName evidence="1">Coenzyme F420:L-glutamate ligase-like domain-containing protein</fullName>
    </recommendedName>
</protein>
<dbReference type="PANTHER" id="PTHR47917">
    <property type="match status" value="1"/>
</dbReference>
<dbReference type="Pfam" id="PF01996">
    <property type="entry name" value="F420_ligase"/>
    <property type="match status" value="1"/>
</dbReference>
<dbReference type="PANTHER" id="PTHR47917:SF1">
    <property type="entry name" value="COENZYME F420:L-GLUTAMATE LIGASE"/>
    <property type="match status" value="1"/>
</dbReference>
<evidence type="ECO:0000313" key="3">
    <source>
        <dbReference type="Proteomes" id="UP000178759"/>
    </source>
</evidence>